<sequence length="377" mass="42349">MQSFEYGDWEVGTKEITFSVCSMVIGVGLLSMPRDVNLVTYVADGWISILLGGIFAIIFTYVCAKLAARFPRQTFYEYVASITAKPIAFMLSLLLVCHFLLICLYEVRVISDIAKLYIFIKTPVEVISLVFLMVVVYAVRGSSVGILRLNMMFLPIILFIVAFVHVMSLNTFDINNLRPFFVTPPMNILQGAQKAYLSFAGFEIVLIYISLMNQPQKAPKAAVIGMILPLVMGLLIFLFSIAIFSVTTQEILYPAIEMAKEISTDIGFFERIEALFFTIWIMAIYTTATMAFDAAVLSAKSLFPKLDKIHFVLIFTPIIYLVAMIPRSYDSIQRYGQIASFTSIIFGAVIPTLLLILSLIRRIKGEQTNQKNLKKDA</sequence>
<dbReference type="GO" id="GO:0016020">
    <property type="term" value="C:membrane"/>
    <property type="evidence" value="ECO:0007669"/>
    <property type="project" value="UniProtKB-SubCell"/>
</dbReference>
<protein>
    <submittedName>
        <fullName evidence="9">Germination protein GerLB</fullName>
    </submittedName>
</protein>
<dbReference type="InterPro" id="IPR004761">
    <property type="entry name" value="Spore_GerAB"/>
</dbReference>
<keyword evidence="5 8" id="KW-0812">Transmembrane</keyword>
<evidence type="ECO:0000256" key="6">
    <source>
        <dbReference type="ARBA" id="ARBA00022989"/>
    </source>
</evidence>
<dbReference type="Gene3D" id="1.20.1740.10">
    <property type="entry name" value="Amino acid/polyamine transporter I"/>
    <property type="match status" value="1"/>
</dbReference>
<reference evidence="9" key="2">
    <citation type="submission" date="2020-09" db="EMBL/GenBank/DDBJ databases">
        <authorList>
            <person name="Sun Q."/>
            <person name="Zhou Y."/>
        </authorList>
    </citation>
    <scope>NUCLEOTIDE SEQUENCE</scope>
    <source>
        <strain evidence="9">CGMCC 1.12777</strain>
    </source>
</reference>
<dbReference type="PANTHER" id="PTHR34975:SF2">
    <property type="entry name" value="SPORE GERMINATION PROTEIN A2"/>
    <property type="match status" value="1"/>
</dbReference>
<comment type="similarity">
    <text evidence="2">Belongs to the amino acid-polyamine-organocation (APC) superfamily. Spore germination protein (SGP) (TC 2.A.3.9) family.</text>
</comment>
<dbReference type="NCBIfam" id="TIGR00912">
    <property type="entry name" value="2A0309"/>
    <property type="match status" value="1"/>
</dbReference>
<dbReference type="RefSeq" id="WP_188499376.1">
    <property type="nucleotide sequence ID" value="NZ_BMFV01000059.1"/>
</dbReference>
<feature type="transmembrane region" description="Helical" evidence="8">
    <location>
        <begin position="223"/>
        <end position="244"/>
    </location>
</feature>
<keyword evidence="7 8" id="KW-0472">Membrane</keyword>
<reference evidence="9" key="1">
    <citation type="journal article" date="2014" name="Int. J. Syst. Evol. Microbiol.">
        <title>Complete genome sequence of Corynebacterium casei LMG S-19264T (=DSM 44701T), isolated from a smear-ripened cheese.</title>
        <authorList>
            <consortium name="US DOE Joint Genome Institute (JGI-PGF)"/>
            <person name="Walter F."/>
            <person name="Albersmeier A."/>
            <person name="Kalinowski J."/>
            <person name="Ruckert C."/>
        </authorList>
    </citation>
    <scope>NUCLEOTIDE SEQUENCE</scope>
    <source>
        <strain evidence="9">CGMCC 1.12777</strain>
    </source>
</reference>
<keyword evidence="6 8" id="KW-1133">Transmembrane helix</keyword>
<evidence type="ECO:0000256" key="2">
    <source>
        <dbReference type="ARBA" id="ARBA00007998"/>
    </source>
</evidence>
<feature type="transmembrane region" description="Helical" evidence="8">
    <location>
        <begin position="338"/>
        <end position="360"/>
    </location>
</feature>
<feature type="transmembrane region" description="Helical" evidence="8">
    <location>
        <begin position="192"/>
        <end position="211"/>
    </location>
</feature>
<evidence type="ECO:0000256" key="1">
    <source>
        <dbReference type="ARBA" id="ARBA00004141"/>
    </source>
</evidence>
<evidence type="ECO:0000313" key="10">
    <source>
        <dbReference type="Proteomes" id="UP000656813"/>
    </source>
</evidence>
<evidence type="ECO:0000256" key="8">
    <source>
        <dbReference type="SAM" id="Phobius"/>
    </source>
</evidence>
<evidence type="ECO:0000256" key="7">
    <source>
        <dbReference type="ARBA" id="ARBA00023136"/>
    </source>
</evidence>
<gene>
    <name evidence="9" type="ORF">GCM10007096_42260</name>
</gene>
<keyword evidence="3" id="KW-0813">Transport</keyword>
<feature type="transmembrane region" description="Helical" evidence="8">
    <location>
        <begin position="151"/>
        <end position="172"/>
    </location>
</feature>
<accession>A0A8J2ZZV8</accession>
<comment type="subcellular location">
    <subcellularLocation>
        <location evidence="1">Membrane</location>
        <topology evidence="1">Multi-pass membrane protein</topology>
    </subcellularLocation>
</comment>
<feature type="transmembrane region" description="Helical" evidence="8">
    <location>
        <begin position="116"/>
        <end position="139"/>
    </location>
</feature>
<dbReference type="Pfam" id="PF03845">
    <property type="entry name" value="Spore_permease"/>
    <property type="match status" value="1"/>
</dbReference>
<feature type="transmembrane region" description="Helical" evidence="8">
    <location>
        <begin position="274"/>
        <end position="297"/>
    </location>
</feature>
<evidence type="ECO:0000256" key="3">
    <source>
        <dbReference type="ARBA" id="ARBA00022448"/>
    </source>
</evidence>
<feature type="transmembrane region" description="Helical" evidence="8">
    <location>
        <begin position="87"/>
        <end position="110"/>
    </location>
</feature>
<dbReference type="GO" id="GO:0009847">
    <property type="term" value="P:spore germination"/>
    <property type="evidence" value="ECO:0007669"/>
    <property type="project" value="InterPro"/>
</dbReference>
<organism evidence="9 10">
    <name type="scientific">Pullulanibacillus pueri</name>
    <dbReference type="NCBI Taxonomy" id="1437324"/>
    <lineage>
        <taxon>Bacteria</taxon>
        <taxon>Bacillati</taxon>
        <taxon>Bacillota</taxon>
        <taxon>Bacilli</taxon>
        <taxon>Bacillales</taxon>
        <taxon>Sporolactobacillaceae</taxon>
        <taxon>Pullulanibacillus</taxon>
    </lineage>
</organism>
<dbReference type="Proteomes" id="UP000656813">
    <property type="component" value="Unassembled WGS sequence"/>
</dbReference>
<feature type="transmembrane region" description="Helical" evidence="8">
    <location>
        <begin position="309"/>
        <end position="326"/>
    </location>
</feature>
<name>A0A8J2ZZV8_9BACL</name>
<evidence type="ECO:0000313" key="9">
    <source>
        <dbReference type="EMBL" id="GGH88893.1"/>
    </source>
</evidence>
<evidence type="ECO:0000256" key="5">
    <source>
        <dbReference type="ARBA" id="ARBA00022692"/>
    </source>
</evidence>
<feature type="transmembrane region" description="Helical" evidence="8">
    <location>
        <begin position="45"/>
        <end position="67"/>
    </location>
</feature>
<proteinExistence type="inferred from homology"/>
<evidence type="ECO:0000256" key="4">
    <source>
        <dbReference type="ARBA" id="ARBA00022544"/>
    </source>
</evidence>
<keyword evidence="10" id="KW-1185">Reference proteome</keyword>
<keyword evidence="4" id="KW-0309">Germination</keyword>
<dbReference type="AlphaFoldDB" id="A0A8J2ZZV8"/>
<dbReference type="PANTHER" id="PTHR34975">
    <property type="entry name" value="SPORE GERMINATION PROTEIN A2"/>
    <property type="match status" value="1"/>
</dbReference>
<dbReference type="EMBL" id="BMFV01000059">
    <property type="protein sequence ID" value="GGH88893.1"/>
    <property type="molecule type" value="Genomic_DNA"/>
</dbReference>
<comment type="caution">
    <text evidence="9">The sequence shown here is derived from an EMBL/GenBank/DDBJ whole genome shotgun (WGS) entry which is preliminary data.</text>
</comment>